<proteinExistence type="predicted"/>
<comment type="caution">
    <text evidence="2">The sequence shown here is derived from an EMBL/GenBank/DDBJ whole genome shotgun (WGS) entry which is preliminary data.</text>
</comment>
<dbReference type="EMBL" id="JAAOLE020000001">
    <property type="protein sequence ID" value="NVI46369.1"/>
    <property type="molecule type" value="Genomic_DNA"/>
</dbReference>
<dbReference type="AlphaFoldDB" id="A0A973W3E8"/>
<evidence type="ECO:0000256" key="1">
    <source>
        <dbReference type="SAM" id="MobiDB-lite"/>
    </source>
</evidence>
<gene>
    <name evidence="2" type="ORF">HAP48_026100</name>
</gene>
<organism evidence="2">
    <name type="scientific">Bradyrhizobium septentrionale</name>
    <dbReference type="NCBI Taxonomy" id="1404411"/>
    <lineage>
        <taxon>Bacteria</taxon>
        <taxon>Pseudomonadati</taxon>
        <taxon>Pseudomonadota</taxon>
        <taxon>Alphaproteobacteria</taxon>
        <taxon>Hyphomicrobiales</taxon>
        <taxon>Nitrobacteraceae</taxon>
        <taxon>Bradyrhizobium</taxon>
    </lineage>
</organism>
<reference evidence="2" key="1">
    <citation type="submission" date="2020-06" db="EMBL/GenBank/DDBJ databases">
        <title>Whole Genome Sequence of Bradyrhizobium sp. Strain 1S1.</title>
        <authorList>
            <person name="Bromfield E.S.P."/>
            <person name="Cloutier S."/>
        </authorList>
    </citation>
    <scope>NUCLEOTIDE SEQUENCE [LARGE SCALE GENOMIC DNA]</scope>
    <source>
        <strain evidence="2">1S1</strain>
    </source>
</reference>
<protein>
    <submittedName>
        <fullName evidence="2">Phage portal protein</fullName>
    </submittedName>
</protein>
<dbReference type="Pfam" id="PF04860">
    <property type="entry name" value="Phage_portal"/>
    <property type="match status" value="1"/>
</dbReference>
<feature type="compositionally biased region" description="Low complexity" evidence="1">
    <location>
        <begin position="524"/>
        <end position="538"/>
    </location>
</feature>
<feature type="region of interest" description="Disordered" evidence="1">
    <location>
        <begin position="1"/>
        <end position="23"/>
    </location>
</feature>
<name>A0A973W3E8_9BRAD</name>
<feature type="region of interest" description="Disordered" evidence="1">
    <location>
        <begin position="510"/>
        <end position="549"/>
    </location>
</feature>
<dbReference type="InterPro" id="IPR006944">
    <property type="entry name" value="Phage/GTA_portal"/>
</dbReference>
<sequence>MRSLSPYDVNVSSQGRPVTPGAGYGTAQGADWFGPLNPIQPIAPPEVAGRVWDFIPGYNLATTPRTYEEISFPALRNLADSYDPMRLVIERRKDQMCRLPWTIRVKHEDSSKKKRPPISELPAAQQNRIKEITRFFKRPDREMTFRSWLRAILEDLLVIDAPSIFCERNRGGGLIGLRYVDGGTIKRVIDDWGRTPEPIPFTGQDFTWNGDTITLENHRTFGFRLVPGSMIAHQTPIGMKPPKFAMLPPAYQQVLKGLPAVNYTTADLIYRPLNLRPNRVYGYSPVEQVVMTVSIALRRSLAQLEYFREGNQPDAVYSLPAEWTPDQTARFQQYWDDLFSGNLANRRRMKFIPTGSGNAYTPLKEPPLKNEFDEWLVRIVCFAFSYPPAAFVSLSNRSIAEQHEKQAEEEGIEPMKQWVTETLNDVLMREFSDDDLEFAWAEEQEIDPEKQSTILRGYAEDGILTINQVREKIGEEPDPNPAASQLMVKTATGYVNIDNGQLDQKVTEAKAMAQAVPQPTAPEPGSTKTPSTSPPSTKVGAKAPPKKDK</sequence>
<accession>A0A973W3E8</accession>
<dbReference type="RefSeq" id="WP_166205694.1">
    <property type="nucleotide sequence ID" value="NZ_CP088285.1"/>
</dbReference>
<evidence type="ECO:0000313" key="2">
    <source>
        <dbReference type="EMBL" id="NVI46369.1"/>
    </source>
</evidence>